<evidence type="ECO:0000256" key="1">
    <source>
        <dbReference type="ARBA" id="ARBA00004613"/>
    </source>
</evidence>
<evidence type="ECO:0000256" key="2">
    <source>
        <dbReference type="ARBA" id="ARBA00010781"/>
    </source>
</evidence>
<reference evidence="10" key="2">
    <citation type="submission" date="2017-06" db="EMBL/GenBank/DDBJ databases">
        <title>The pomegranate genome and the genomics of punicalagin biosynthesis.</title>
        <authorList>
            <person name="Xu C."/>
        </authorList>
    </citation>
    <scope>NUCLEOTIDE SEQUENCE [LARGE SCALE GENOMIC DNA]</scope>
    <source>
        <tissue evidence="10">Fresh leaf</tissue>
    </source>
</reference>
<name>A0A218WUG5_PUNGR</name>
<sequence>MARRFCPIFLMQPQLLLLLLLLLLLHLTSPAHARDISTISSKPSLPDFPPSAHQENAVTGDLISMMEDECRRLGSEECIVKRFMLEHTDYIYTQDLPKP</sequence>
<keyword evidence="3 9" id="KW-0217">Developmental protein</keyword>
<reference evidence="11" key="1">
    <citation type="journal article" date="2017" name="Plant J.">
        <title>The pomegranate (Punica granatum L.) genome and the genomics of punicalagin biosynthesis.</title>
        <authorList>
            <person name="Qin G."/>
            <person name="Xu C."/>
            <person name="Ming R."/>
            <person name="Tang H."/>
            <person name="Guyot R."/>
            <person name="Kramer E.M."/>
            <person name="Hu Y."/>
            <person name="Yi X."/>
            <person name="Qi Y."/>
            <person name="Xu X."/>
            <person name="Gao Z."/>
            <person name="Pan H."/>
            <person name="Jian J."/>
            <person name="Tian Y."/>
            <person name="Yue Z."/>
            <person name="Xu Y."/>
        </authorList>
    </citation>
    <scope>NUCLEOTIDE SEQUENCE [LARGE SCALE GENOMIC DNA]</scope>
    <source>
        <strain evidence="11">cv. Dabenzi</strain>
    </source>
</reference>
<evidence type="ECO:0000256" key="4">
    <source>
        <dbReference type="ARBA" id="ARBA00022525"/>
    </source>
</evidence>
<dbReference type="Proteomes" id="UP000515151">
    <property type="component" value="Chromosome 6"/>
</dbReference>
<dbReference type="PANTHER" id="PTHR33285">
    <property type="entry name" value="PHYTOSULFOKINES 3"/>
    <property type="match status" value="1"/>
</dbReference>
<evidence type="ECO:0000256" key="6">
    <source>
        <dbReference type="ARBA" id="ARBA00022729"/>
    </source>
</evidence>
<keyword evidence="4 9" id="KW-0964">Secreted</keyword>
<evidence type="ECO:0000313" key="12">
    <source>
        <dbReference type="Proteomes" id="UP000515151"/>
    </source>
</evidence>
<keyword evidence="5 9" id="KW-0765">Sulfation</keyword>
<keyword evidence="6 9" id="KW-0732">Signal</keyword>
<dbReference type="GeneID" id="116211852"/>
<dbReference type="Pfam" id="PF06404">
    <property type="entry name" value="PSK"/>
    <property type="match status" value="1"/>
</dbReference>
<accession>A0A218WUG5</accession>
<proteinExistence type="inferred from homology"/>
<dbReference type="InterPro" id="IPR009438">
    <property type="entry name" value="Phytosulfokine"/>
</dbReference>
<evidence type="ECO:0000313" key="10">
    <source>
        <dbReference type="EMBL" id="OWM75851.1"/>
    </source>
</evidence>
<keyword evidence="12" id="KW-1185">Reference proteome</keyword>
<reference evidence="12" key="3">
    <citation type="journal article" date="2020" name="Plant Biotechnol. J.">
        <title>The pomegranate (Punica granatum L.) draft genome dissects genetic divergence between soft- and hard-seeded cultivars.</title>
        <authorList>
            <person name="Luo X."/>
            <person name="Li H."/>
            <person name="Wu Z."/>
            <person name="Yao W."/>
            <person name="Zhao P."/>
            <person name="Cao D."/>
            <person name="Yu H."/>
            <person name="Li K."/>
            <person name="Poudel K."/>
            <person name="Zhao D."/>
            <person name="Zhang F."/>
            <person name="Xia X."/>
            <person name="Chen L."/>
            <person name="Wang Q."/>
            <person name="Jing D."/>
            <person name="Cao S."/>
        </authorList>
    </citation>
    <scope>NUCLEOTIDE SEQUENCE [LARGE SCALE GENOMIC DNA]</scope>
</reference>
<comment type="PTM">
    <text evidence="9">Sulfation is important for activity and for the binding to a putative membrane receptor.</text>
</comment>
<dbReference type="Proteomes" id="UP000197138">
    <property type="component" value="Unassembled WGS sequence"/>
</dbReference>
<evidence type="ECO:0000256" key="5">
    <source>
        <dbReference type="ARBA" id="ARBA00022641"/>
    </source>
</evidence>
<dbReference type="PANTHER" id="PTHR33285:SF55">
    <property type="entry name" value="PHYTOSULFOKINES 3"/>
    <property type="match status" value="1"/>
</dbReference>
<keyword evidence="7 9" id="KW-0221">Differentiation</keyword>
<gene>
    <name evidence="13" type="primary">LOC116211852</name>
    <name evidence="10" type="ORF">CDL15_Pgr009495</name>
</gene>
<feature type="chain" id="PRO_5044514689" description="Phytosulfokine" evidence="9">
    <location>
        <begin position="34"/>
        <end position="99"/>
    </location>
</feature>
<organism evidence="10 11">
    <name type="scientific">Punica granatum</name>
    <name type="common">Pomegranate</name>
    <dbReference type="NCBI Taxonomy" id="22663"/>
    <lineage>
        <taxon>Eukaryota</taxon>
        <taxon>Viridiplantae</taxon>
        <taxon>Streptophyta</taxon>
        <taxon>Embryophyta</taxon>
        <taxon>Tracheophyta</taxon>
        <taxon>Spermatophyta</taxon>
        <taxon>Magnoliopsida</taxon>
        <taxon>eudicotyledons</taxon>
        <taxon>Gunneridae</taxon>
        <taxon>Pentapetalae</taxon>
        <taxon>rosids</taxon>
        <taxon>malvids</taxon>
        <taxon>Myrtales</taxon>
        <taxon>Lythraceae</taxon>
        <taxon>Punica</taxon>
    </lineage>
</organism>
<reference evidence="13" key="4">
    <citation type="submission" date="2025-04" db="UniProtKB">
        <authorList>
            <consortium name="RefSeq"/>
        </authorList>
    </citation>
    <scope>IDENTIFICATION</scope>
    <source>
        <tissue evidence="13">Leaf</tissue>
    </source>
</reference>
<comment type="function">
    <text evidence="9">Promotes plant cell differentiation, organogenesis and somatic embryogenesis as well as cell proliferation.</text>
</comment>
<evidence type="ECO:0000256" key="7">
    <source>
        <dbReference type="ARBA" id="ARBA00022782"/>
    </source>
</evidence>
<evidence type="ECO:0000256" key="9">
    <source>
        <dbReference type="RuleBase" id="RU368031"/>
    </source>
</evidence>
<protein>
    <recommendedName>
        <fullName evidence="9">Phytosulfokine</fullName>
    </recommendedName>
    <component>
        <recommendedName>
            <fullName evidence="9">Phytosulfokine-alpha</fullName>
            <shortName evidence="9">PSK-alpha</shortName>
            <shortName evidence="9">Phytosulfokine-a</shortName>
        </recommendedName>
    </component>
    <component>
        <recommendedName>
            <fullName evidence="9">Phytosulfokine-beta</fullName>
            <shortName evidence="9">PSK-beta</shortName>
            <shortName evidence="9">Phytosulfokine-b</shortName>
        </recommendedName>
    </component>
</protein>
<dbReference type="GO" id="GO:0008083">
    <property type="term" value="F:growth factor activity"/>
    <property type="evidence" value="ECO:0007669"/>
    <property type="project" value="UniProtKB-UniRule"/>
</dbReference>
<comment type="PTM">
    <text evidence="9">PSK-alpha is produced by endopeptidase digestion. PSK-beta is produced from PSK-alpha by exopeptidase digestion.</text>
</comment>
<dbReference type="GO" id="GO:0030154">
    <property type="term" value="P:cell differentiation"/>
    <property type="evidence" value="ECO:0007669"/>
    <property type="project" value="UniProtKB-UniRule"/>
</dbReference>
<comment type="subcellular location">
    <subcellularLocation>
        <location evidence="1 9">Secreted</location>
    </subcellularLocation>
</comment>
<dbReference type="OrthoDB" id="1937224at2759"/>
<evidence type="ECO:0000313" key="13">
    <source>
        <dbReference type="RefSeq" id="XP_031402238.1"/>
    </source>
</evidence>
<evidence type="ECO:0000256" key="8">
    <source>
        <dbReference type="ARBA" id="ARBA00023030"/>
    </source>
</evidence>
<dbReference type="EMBL" id="MTKT01003224">
    <property type="protein sequence ID" value="OWM75851.1"/>
    <property type="molecule type" value="Genomic_DNA"/>
</dbReference>
<feature type="signal peptide" evidence="9">
    <location>
        <begin position="1"/>
        <end position="33"/>
    </location>
</feature>
<evidence type="ECO:0000313" key="11">
    <source>
        <dbReference type="Proteomes" id="UP000197138"/>
    </source>
</evidence>
<comment type="similarity">
    <text evidence="2 9">Belongs to the phytosulfokine family.</text>
</comment>
<dbReference type="GO" id="GO:0008283">
    <property type="term" value="P:cell population proliferation"/>
    <property type="evidence" value="ECO:0007669"/>
    <property type="project" value="UniProtKB-UniRule"/>
</dbReference>
<dbReference type="RefSeq" id="XP_031402238.1">
    <property type="nucleotide sequence ID" value="XM_031546378.1"/>
</dbReference>
<keyword evidence="8 9" id="KW-0339">Growth factor</keyword>
<dbReference type="GO" id="GO:0005576">
    <property type="term" value="C:extracellular region"/>
    <property type="evidence" value="ECO:0007669"/>
    <property type="project" value="UniProtKB-SubCell"/>
</dbReference>
<evidence type="ECO:0000256" key="3">
    <source>
        <dbReference type="ARBA" id="ARBA00022473"/>
    </source>
</evidence>
<dbReference type="AlphaFoldDB" id="A0A218WUG5"/>